<gene>
    <name evidence="7" type="ORF">IWT5_00309</name>
</gene>
<keyword evidence="5" id="KW-0949">S-adenosyl-L-methionine</keyword>
<protein>
    <submittedName>
        <fullName evidence="7">Cobalt-precorrin-6Y C(5)-methyltransferase</fullName>
    </submittedName>
</protein>
<evidence type="ECO:0000256" key="1">
    <source>
        <dbReference type="ARBA" id="ARBA00004953"/>
    </source>
</evidence>
<dbReference type="InterPro" id="IPR035996">
    <property type="entry name" value="4pyrrol_Methylase_sf"/>
</dbReference>
<dbReference type="InterPro" id="IPR014776">
    <property type="entry name" value="4pyrrole_Mease_sub2"/>
</dbReference>
<evidence type="ECO:0000313" key="8">
    <source>
        <dbReference type="Proteomes" id="UP000223370"/>
    </source>
</evidence>
<sequence>MITVLGIGPGSPDLMLRGTEKLLAQADLVIGSKRQLAGFDLPSEKQLVLPKLAILKKLLVEQYDQNVVLLASGDPLLYGIGSWTLREFGSDHVTVVPGISSIQYMFNQVGLPMNDAYFTSSHGRIPDFDFLLAHQTVGMVTDAKIGPYQIAQEVLSRHQQRTIYIGEQLSYPEERISQLQPEQVENKKYNMNVVIITNA</sequence>
<dbReference type="Gene3D" id="3.30.950.10">
    <property type="entry name" value="Methyltransferase, Cobalt-precorrin-4 Transmethylase, Domain 2"/>
    <property type="match status" value="1"/>
</dbReference>
<evidence type="ECO:0000256" key="5">
    <source>
        <dbReference type="ARBA" id="ARBA00022691"/>
    </source>
</evidence>
<name>A0A1Z5J0K5_9LACO</name>
<organism evidence="7 8">
    <name type="scientific">Secundilactobacillus silagincola</name>
    <dbReference type="NCBI Taxonomy" id="1714681"/>
    <lineage>
        <taxon>Bacteria</taxon>
        <taxon>Bacillati</taxon>
        <taxon>Bacillota</taxon>
        <taxon>Bacilli</taxon>
        <taxon>Lactobacillales</taxon>
        <taxon>Lactobacillaceae</taxon>
        <taxon>Secundilactobacillus</taxon>
    </lineage>
</organism>
<dbReference type="UniPathway" id="UPA00148"/>
<dbReference type="InterPro" id="IPR000878">
    <property type="entry name" value="4pyrrol_Mease"/>
</dbReference>
<reference evidence="7 8" key="1">
    <citation type="submission" date="2015-11" db="EMBL/GenBank/DDBJ databases">
        <title>Draft genome sequences of new species of the genus Lactobacillus isolated from orchardgrass silage.</title>
        <authorList>
            <person name="Tohno M."/>
            <person name="Tanizawa Y."/>
            <person name="Arita M."/>
        </authorList>
    </citation>
    <scope>NUCLEOTIDE SEQUENCE [LARGE SCALE GENOMIC DNA]</scope>
    <source>
        <strain evidence="7 8">IWT5</strain>
    </source>
</reference>
<dbReference type="CDD" id="cd11644">
    <property type="entry name" value="Precorrin-6Y-MT"/>
    <property type="match status" value="1"/>
</dbReference>
<evidence type="ECO:0000256" key="3">
    <source>
        <dbReference type="ARBA" id="ARBA00022603"/>
    </source>
</evidence>
<dbReference type="SUPFAM" id="SSF53790">
    <property type="entry name" value="Tetrapyrrole methylase"/>
    <property type="match status" value="1"/>
</dbReference>
<keyword evidence="8" id="KW-1185">Reference proteome</keyword>
<dbReference type="NCBIfam" id="NF004456">
    <property type="entry name" value="PRK05787.1-4"/>
    <property type="match status" value="1"/>
</dbReference>
<dbReference type="GO" id="GO:0009236">
    <property type="term" value="P:cobalamin biosynthetic process"/>
    <property type="evidence" value="ECO:0007669"/>
    <property type="project" value="UniProtKB-UniPathway"/>
</dbReference>
<dbReference type="Pfam" id="PF00590">
    <property type="entry name" value="TP_methylase"/>
    <property type="match status" value="1"/>
</dbReference>
<evidence type="ECO:0000313" key="7">
    <source>
        <dbReference type="EMBL" id="GAX07575.1"/>
    </source>
</evidence>
<keyword evidence="4 7" id="KW-0808">Transferase</keyword>
<dbReference type="InterPro" id="IPR050714">
    <property type="entry name" value="Cobalamin_biosynth_MTase"/>
</dbReference>
<dbReference type="GO" id="GO:0032259">
    <property type="term" value="P:methylation"/>
    <property type="evidence" value="ECO:0007669"/>
    <property type="project" value="UniProtKB-KW"/>
</dbReference>
<dbReference type="InterPro" id="IPR014777">
    <property type="entry name" value="4pyrrole_Mease_sub1"/>
</dbReference>
<dbReference type="EMBL" id="BCMJ01000001">
    <property type="protein sequence ID" value="GAX07575.1"/>
    <property type="molecule type" value="Genomic_DNA"/>
</dbReference>
<dbReference type="GO" id="GO:0008276">
    <property type="term" value="F:protein methyltransferase activity"/>
    <property type="evidence" value="ECO:0007669"/>
    <property type="project" value="InterPro"/>
</dbReference>
<accession>A0A1Z5J0K5</accession>
<dbReference type="OrthoDB" id="9780707at2"/>
<dbReference type="Gene3D" id="3.40.1010.10">
    <property type="entry name" value="Cobalt-precorrin-4 Transmethylase, Domain 1"/>
    <property type="match status" value="1"/>
</dbReference>
<comment type="pathway">
    <text evidence="1">Cofactor biosynthesis; adenosylcobalamin biosynthesis.</text>
</comment>
<dbReference type="Proteomes" id="UP000223370">
    <property type="component" value="Unassembled WGS sequence"/>
</dbReference>
<dbReference type="PANTHER" id="PTHR43182:SF1">
    <property type="entry name" value="COBALT-PRECORRIN-7 C(5)-METHYLTRANSFERASE"/>
    <property type="match status" value="1"/>
</dbReference>
<keyword evidence="2" id="KW-0169">Cobalamin biosynthesis</keyword>
<evidence type="ECO:0000256" key="4">
    <source>
        <dbReference type="ARBA" id="ARBA00022679"/>
    </source>
</evidence>
<feature type="domain" description="Tetrapyrrole methylase" evidence="6">
    <location>
        <begin position="1"/>
        <end position="177"/>
    </location>
</feature>
<dbReference type="NCBIfam" id="TIGR02467">
    <property type="entry name" value="CbiE"/>
    <property type="match status" value="1"/>
</dbReference>
<dbReference type="InterPro" id="IPR012818">
    <property type="entry name" value="CbiE"/>
</dbReference>
<dbReference type="AlphaFoldDB" id="A0A1Z5J0K5"/>
<proteinExistence type="predicted"/>
<evidence type="ECO:0000259" key="6">
    <source>
        <dbReference type="Pfam" id="PF00590"/>
    </source>
</evidence>
<dbReference type="RefSeq" id="WP_098823546.1">
    <property type="nucleotide sequence ID" value="NZ_BCMJ01000001.1"/>
</dbReference>
<evidence type="ECO:0000256" key="2">
    <source>
        <dbReference type="ARBA" id="ARBA00022573"/>
    </source>
</evidence>
<dbReference type="PANTHER" id="PTHR43182">
    <property type="entry name" value="COBALT-PRECORRIN-6B C(15)-METHYLTRANSFERASE (DECARBOXYLATING)"/>
    <property type="match status" value="1"/>
</dbReference>
<keyword evidence="3 7" id="KW-0489">Methyltransferase</keyword>
<comment type="caution">
    <text evidence="7">The sequence shown here is derived from an EMBL/GenBank/DDBJ whole genome shotgun (WGS) entry which is preliminary data.</text>
</comment>